<evidence type="ECO:0000313" key="2">
    <source>
        <dbReference type="EMBL" id="SDS71821.1"/>
    </source>
</evidence>
<keyword evidence="2" id="KW-0808">Transferase</keyword>
<dbReference type="Proteomes" id="UP000893823">
    <property type="component" value="Unassembled WGS sequence"/>
</dbReference>
<dbReference type="AlphaFoldDB" id="A0A1H1UHS1"/>
<evidence type="ECO:0000313" key="3">
    <source>
        <dbReference type="Proteomes" id="UP000199482"/>
    </source>
</evidence>
<reference evidence="2" key="2">
    <citation type="submission" date="2016-10" db="EMBL/GenBank/DDBJ databases">
        <authorList>
            <person name="de Groot N.N."/>
        </authorList>
    </citation>
    <scope>NUCLEOTIDE SEQUENCE [LARGE SCALE GENOMIC DNA]</scope>
    <source>
        <strain evidence="2">CPCC 202695</strain>
    </source>
</reference>
<dbReference type="GO" id="GO:0016740">
    <property type="term" value="F:transferase activity"/>
    <property type="evidence" value="ECO:0007669"/>
    <property type="project" value="UniProtKB-KW"/>
</dbReference>
<gene>
    <name evidence="1" type="ORF">BCL57_002389</name>
    <name evidence="2" type="ORF">SAMN04489721_1786</name>
</gene>
<reference evidence="1" key="3">
    <citation type="submission" date="2022-06" db="EMBL/GenBank/DDBJ databases">
        <title>Genomic Encyclopedia of Type Strains, Phase III (KMG-III): the genomes of soil and plant-associated and newly described type strains.</title>
        <authorList>
            <person name="Whitman W."/>
        </authorList>
    </citation>
    <scope>NUCLEOTIDE SEQUENCE</scope>
    <source>
        <strain evidence="1">CPCC 202695</strain>
    </source>
</reference>
<dbReference type="OrthoDB" id="3171021at2"/>
<reference evidence="3" key="1">
    <citation type="submission" date="2016-10" db="EMBL/GenBank/DDBJ databases">
        <authorList>
            <person name="Varghese N."/>
            <person name="Submissions S."/>
        </authorList>
    </citation>
    <scope>NUCLEOTIDE SEQUENCE [LARGE SCALE GENOMIC DNA]</scope>
    <source>
        <strain evidence="3">CPCC 202695</strain>
    </source>
</reference>
<name>A0A1H1UHS1_9MICO</name>
<dbReference type="InterPro" id="IPR029044">
    <property type="entry name" value="Nucleotide-diphossugar_trans"/>
</dbReference>
<evidence type="ECO:0000313" key="4">
    <source>
        <dbReference type="Proteomes" id="UP000893823"/>
    </source>
</evidence>
<evidence type="ECO:0000313" key="1">
    <source>
        <dbReference type="EMBL" id="MCP2368216.1"/>
    </source>
</evidence>
<dbReference type="CDD" id="cd00761">
    <property type="entry name" value="Glyco_tranf_GTA_type"/>
    <property type="match status" value="1"/>
</dbReference>
<accession>A0A1H1UHS1</accession>
<organism evidence="2 3">
    <name type="scientific">Agromyces flavus</name>
    <dbReference type="NCBI Taxonomy" id="589382"/>
    <lineage>
        <taxon>Bacteria</taxon>
        <taxon>Bacillati</taxon>
        <taxon>Actinomycetota</taxon>
        <taxon>Actinomycetes</taxon>
        <taxon>Micrococcales</taxon>
        <taxon>Microbacteriaceae</taxon>
        <taxon>Agromyces</taxon>
    </lineage>
</organism>
<dbReference type="Proteomes" id="UP000199482">
    <property type="component" value="Chromosome I"/>
</dbReference>
<dbReference type="STRING" id="589382.SAMN04489721_1786"/>
<dbReference type="RefSeq" id="WP_092671156.1">
    <property type="nucleotide sequence ID" value="NZ_BMDN01000004.1"/>
</dbReference>
<dbReference type="Gene3D" id="3.90.550.10">
    <property type="entry name" value="Spore Coat Polysaccharide Biosynthesis Protein SpsA, Chain A"/>
    <property type="match status" value="1"/>
</dbReference>
<dbReference type="EMBL" id="LT629755">
    <property type="protein sequence ID" value="SDS71821.1"/>
    <property type="molecule type" value="Genomic_DNA"/>
</dbReference>
<protein>
    <submittedName>
        <fullName evidence="2">Glycosyltransferase like family 2</fullName>
    </submittedName>
</protein>
<dbReference type="EMBL" id="SODL02000004">
    <property type="protein sequence ID" value="MCP2368216.1"/>
    <property type="molecule type" value="Genomic_DNA"/>
</dbReference>
<dbReference type="SUPFAM" id="SSF53448">
    <property type="entry name" value="Nucleotide-diphospho-sugar transferases"/>
    <property type="match status" value="1"/>
</dbReference>
<sequence>MPEHDVDLVIAVHDPERRIERAVGSALRDTRASTRVTVVCHNTDGAAVRERLASLAADRRLRFLDLDDGIPSPSGPFNLGLESATAEYTSIMGSDDELERGAIDSWLALARRSGADLVLPSLRIAHGPRVPTPPARPLRRTRLDGVRDRLAYRSAPLGLVSRARFGAMRFPAGFAAGEDIEYVTALWYSGARIAFDRRGPAYLIHSDAPSRTSTSVRPLATDAVILDSLFASAQFRELDPRERESVVAKVYRVNVLGWVANRPLEAHWADDDRMELVAAIERCRRAAPGAERVLSRLDRQVLDLACTPGVSTRALLDAASARRSHARPAALLPRRLGDALRRESPLRFTVASALVRFGF</sequence>
<proteinExistence type="predicted"/>
<keyword evidence="4" id="KW-1185">Reference proteome</keyword>